<organism evidence="2 3">
    <name type="scientific">Pyronema omphalodes (strain CBS 100304)</name>
    <name type="common">Pyronema confluens</name>
    <dbReference type="NCBI Taxonomy" id="1076935"/>
    <lineage>
        <taxon>Eukaryota</taxon>
        <taxon>Fungi</taxon>
        <taxon>Dikarya</taxon>
        <taxon>Ascomycota</taxon>
        <taxon>Pezizomycotina</taxon>
        <taxon>Pezizomycetes</taxon>
        <taxon>Pezizales</taxon>
        <taxon>Pyronemataceae</taxon>
        <taxon>Pyronema</taxon>
    </lineage>
</organism>
<proteinExistence type="predicted"/>
<reference evidence="2 3" key="1">
    <citation type="journal article" date="2013" name="PLoS Genet.">
        <title>The genome and development-dependent transcriptomes of Pyronema confluens: a window into fungal evolution.</title>
        <authorList>
            <person name="Traeger S."/>
            <person name="Altegoer F."/>
            <person name="Freitag M."/>
            <person name="Gabaldon T."/>
            <person name="Kempken F."/>
            <person name="Kumar A."/>
            <person name="Marcet-Houben M."/>
            <person name="Poggeler S."/>
            <person name="Stajich J.E."/>
            <person name="Nowrousian M."/>
        </authorList>
    </citation>
    <scope>NUCLEOTIDE SEQUENCE [LARGE SCALE GENOMIC DNA]</scope>
    <source>
        <strain evidence="3">CBS 100304</strain>
        <tissue evidence="2">Vegetative mycelium</tissue>
    </source>
</reference>
<feature type="compositionally biased region" description="Basic and acidic residues" evidence="1">
    <location>
        <begin position="189"/>
        <end position="201"/>
    </location>
</feature>
<evidence type="ECO:0000313" key="3">
    <source>
        <dbReference type="Proteomes" id="UP000018144"/>
    </source>
</evidence>
<keyword evidence="3" id="KW-1185">Reference proteome</keyword>
<feature type="region of interest" description="Disordered" evidence="1">
    <location>
        <begin position="180"/>
        <end position="205"/>
    </location>
</feature>
<accession>U4LP69</accession>
<dbReference type="AlphaFoldDB" id="U4LP69"/>
<feature type="region of interest" description="Disordered" evidence="1">
    <location>
        <begin position="53"/>
        <end position="106"/>
    </location>
</feature>
<feature type="region of interest" description="Disordered" evidence="1">
    <location>
        <begin position="1"/>
        <end position="20"/>
    </location>
</feature>
<sequence>MYLPHITNPPHTSHRSNQTLPRSDYYDFFEPVSSGYAHYSQWPQVMSMRGGEISIEPYHSPPPAYKASRTPSSSSEKSSKSRKSRKSRRSQRSPPPKYRSRSNSPREEWGYEKDMYDYAKERSSSRSEKKHRLERRGSIPAFEVATMMKQKEREQRKKSGFWRALAGCCFGGKEEYEGVSGYQISRSSSRGEKRESKNGEKMKKRKAMMGILGNTTNPFESGNYMADSLDKDCQDTQGMI</sequence>
<gene>
    <name evidence="2" type="ORF">PCON_01750</name>
</gene>
<protein>
    <submittedName>
        <fullName evidence="2">Uncharacterized protein</fullName>
    </submittedName>
</protein>
<evidence type="ECO:0000256" key="1">
    <source>
        <dbReference type="SAM" id="MobiDB-lite"/>
    </source>
</evidence>
<dbReference type="EMBL" id="HF936171">
    <property type="protein sequence ID" value="CCX33745.1"/>
    <property type="molecule type" value="Genomic_DNA"/>
</dbReference>
<feature type="compositionally biased region" description="Basic residues" evidence="1">
    <location>
        <begin position="80"/>
        <end position="91"/>
    </location>
</feature>
<feature type="compositionally biased region" description="Polar residues" evidence="1">
    <location>
        <begin position="9"/>
        <end position="20"/>
    </location>
</feature>
<name>U4LP69_PYROM</name>
<dbReference type="Proteomes" id="UP000018144">
    <property type="component" value="Unassembled WGS sequence"/>
</dbReference>
<evidence type="ECO:0000313" key="2">
    <source>
        <dbReference type="EMBL" id="CCX33745.1"/>
    </source>
</evidence>